<evidence type="ECO:0000313" key="2">
    <source>
        <dbReference type="EMBL" id="KAK7530468.1"/>
    </source>
</evidence>
<accession>A0ABR1L5F6</accession>
<evidence type="ECO:0000313" key="3">
    <source>
        <dbReference type="Proteomes" id="UP001365128"/>
    </source>
</evidence>
<comment type="caution">
    <text evidence="2">The sequence shown here is derived from an EMBL/GenBank/DDBJ whole genome shotgun (WGS) entry which is preliminary data.</text>
</comment>
<feature type="compositionally biased region" description="Low complexity" evidence="1">
    <location>
        <begin position="118"/>
        <end position="128"/>
    </location>
</feature>
<dbReference type="EMBL" id="JBBPDW010000062">
    <property type="protein sequence ID" value="KAK7530468.1"/>
    <property type="molecule type" value="Genomic_DNA"/>
</dbReference>
<reference evidence="2 3" key="1">
    <citation type="submission" date="2024-04" db="EMBL/GenBank/DDBJ databases">
        <title>Phyllosticta paracitricarpa is synonymous to the EU quarantine fungus P. citricarpa based on phylogenomic analyses.</title>
        <authorList>
            <consortium name="Lawrence Berkeley National Laboratory"/>
            <person name="Van Ingen-Buijs V.A."/>
            <person name="Van Westerhoven A.C."/>
            <person name="Haridas S."/>
            <person name="Skiadas P."/>
            <person name="Martin F."/>
            <person name="Groenewald J.Z."/>
            <person name="Crous P.W."/>
            <person name="Seidl M.F."/>
        </authorList>
    </citation>
    <scope>NUCLEOTIDE SEQUENCE [LARGE SCALE GENOMIC DNA]</scope>
    <source>
        <strain evidence="2 3">CBS 122670</strain>
    </source>
</reference>
<feature type="compositionally biased region" description="Basic and acidic residues" evidence="1">
    <location>
        <begin position="77"/>
        <end position="86"/>
    </location>
</feature>
<dbReference type="PANTHER" id="PTHR47260:SF1">
    <property type="entry name" value="UPF0644 PROTEIN PB2B4.06"/>
    <property type="match status" value="1"/>
</dbReference>
<dbReference type="PANTHER" id="PTHR47260">
    <property type="entry name" value="UPF0644 PROTEIN PB2B4.06"/>
    <property type="match status" value="1"/>
</dbReference>
<feature type="region of interest" description="Disordered" evidence="1">
    <location>
        <begin position="385"/>
        <end position="426"/>
    </location>
</feature>
<feature type="compositionally biased region" description="Basic and acidic residues" evidence="1">
    <location>
        <begin position="108"/>
        <end position="117"/>
    </location>
</feature>
<feature type="region of interest" description="Disordered" evidence="1">
    <location>
        <begin position="77"/>
        <end position="128"/>
    </location>
</feature>
<dbReference type="InterPro" id="IPR052061">
    <property type="entry name" value="PTE-AB_protein"/>
</dbReference>
<keyword evidence="3" id="KW-1185">Reference proteome</keyword>
<evidence type="ECO:0000256" key="1">
    <source>
        <dbReference type="SAM" id="MobiDB-lite"/>
    </source>
</evidence>
<protein>
    <submittedName>
        <fullName evidence="2">Uncharacterized protein</fullName>
    </submittedName>
</protein>
<name>A0ABR1L5F6_9PEZI</name>
<dbReference type="Proteomes" id="UP001365128">
    <property type="component" value="Unassembled WGS sequence"/>
</dbReference>
<sequence>MPPRLLSLSLRPPHSLAPTATTRTHLRFLLHRSSLPAAAVVHDYQRSFSQTAPRAIGKKAARKAAAAAKKEARAAKKLEREQKAAEAEFEAVTNGNLGEGEEVAADEGEGKGEKAATDEGGIAATDTTDTAKTPMSWTIRKIPSASKSKMEALKSPQTPNAPGIYRGDRQILSFPSWRKVAAYSSLVVLGLLAANQLIEFLFPKTAKAESEEEQRARLEETAQRLNELPVVKALRVEEGWVEIGRVEGQQLKEVGDKKGKKKEETTAAGLVAQQLAASTHLLGPRRVWWNELRGEGISVGWAGPGVTGWPTVVHGGAIAAVMVEAVELGWERQWEKARLDDSKAAASSSSPSNIPPSPRIQPLQLDLTYLAPTRSNEFYALRFRASPPPVPAERGAETDLPPQKDMTKREADVESQQPPLAPPESEEWTATLEKVHDGTVCVKARVVMPNHVTTTVGLDGVGPVSVEKSKWRFWA</sequence>
<dbReference type="Gene3D" id="3.10.129.10">
    <property type="entry name" value="Hotdog Thioesterase"/>
    <property type="match status" value="1"/>
</dbReference>
<gene>
    <name evidence="2" type="ORF">IWX46DRAFT_645306</name>
</gene>
<organism evidence="2 3">
    <name type="scientific">Phyllosticta citricarpa</name>
    <dbReference type="NCBI Taxonomy" id="55181"/>
    <lineage>
        <taxon>Eukaryota</taxon>
        <taxon>Fungi</taxon>
        <taxon>Dikarya</taxon>
        <taxon>Ascomycota</taxon>
        <taxon>Pezizomycotina</taxon>
        <taxon>Dothideomycetes</taxon>
        <taxon>Dothideomycetes incertae sedis</taxon>
        <taxon>Botryosphaeriales</taxon>
        <taxon>Phyllostictaceae</taxon>
        <taxon>Phyllosticta</taxon>
    </lineage>
</organism>
<proteinExistence type="predicted"/>